<dbReference type="EMBL" id="JAAVJS010000007">
    <property type="protein sequence ID" value="NJX15171.1"/>
    <property type="molecule type" value="Genomic_DNA"/>
</dbReference>
<organism evidence="2 3">
    <name type="scientific">Tamlana crocina</name>
    <dbReference type="NCBI Taxonomy" id="393006"/>
    <lineage>
        <taxon>Bacteria</taxon>
        <taxon>Pseudomonadati</taxon>
        <taxon>Bacteroidota</taxon>
        <taxon>Flavobacteriia</taxon>
        <taxon>Flavobacteriales</taxon>
        <taxon>Flavobacteriaceae</taxon>
        <taxon>Tamlana</taxon>
    </lineage>
</organism>
<comment type="caution">
    <text evidence="2">The sequence shown here is derived from an EMBL/GenBank/DDBJ whole genome shotgun (WGS) entry which is preliminary data.</text>
</comment>
<accession>A0ABX1DD85</accession>
<feature type="domain" description="BioF2-like acetyltransferase" evidence="1">
    <location>
        <begin position="133"/>
        <end position="246"/>
    </location>
</feature>
<keyword evidence="3" id="KW-1185">Reference proteome</keyword>
<dbReference type="InterPro" id="IPR038740">
    <property type="entry name" value="BioF2-like_GNAT_dom"/>
</dbReference>
<dbReference type="SUPFAM" id="SSF55729">
    <property type="entry name" value="Acyl-CoA N-acyltransferases (Nat)"/>
    <property type="match status" value="1"/>
</dbReference>
<name>A0ABX1DD85_9FLAO</name>
<evidence type="ECO:0000313" key="2">
    <source>
        <dbReference type="EMBL" id="NJX15171.1"/>
    </source>
</evidence>
<dbReference type="Gene3D" id="3.40.630.30">
    <property type="match status" value="1"/>
</dbReference>
<gene>
    <name evidence="2" type="ORF">HC176_06680</name>
</gene>
<evidence type="ECO:0000313" key="3">
    <source>
        <dbReference type="Proteomes" id="UP000760545"/>
    </source>
</evidence>
<reference evidence="2 3" key="1">
    <citation type="submission" date="2020-03" db="EMBL/GenBank/DDBJ databases">
        <title>Tamlana sp. nov, isolated from XXX.</title>
        <authorList>
            <person name="Cao W.R."/>
        </authorList>
    </citation>
    <scope>NUCLEOTIDE SEQUENCE [LARGE SCALE GENOMIC DNA]</scope>
    <source>
        <strain evidence="2 3">HST1-43</strain>
    </source>
</reference>
<evidence type="ECO:0000259" key="1">
    <source>
        <dbReference type="Pfam" id="PF13480"/>
    </source>
</evidence>
<proteinExistence type="predicted"/>
<dbReference type="RefSeq" id="WP_167917417.1">
    <property type="nucleotide sequence ID" value="NZ_JAAVJS010000007.1"/>
</dbReference>
<protein>
    <submittedName>
        <fullName evidence="2">GNAT family N-acetyltransferase</fullName>
    </submittedName>
</protein>
<sequence>MLTNLRIKNNFYSDLFEKEKVSKAINRLELKIDGSFIYQSNESEIADSNIHTPILVPDYLNVTLTPHLTARNVYHKKGYGVNVKSISDIDSYLKENAGTNFKKNTLRTLKRLENCFNIKYEMFFGNIEKPTYNNLMDTLLSMIQNRFQERKGRNRVIEDWEYYKSICYDLINSKSGSIFVIYSGEEPIEISLNFHQDTIMYSAISSYNLDYHKFSLGNVEIYRQLEWCLKNNISFFDMGYGNFDYKIKWSNLAYNFNTLVISKNDNFIVRLYTLYLKNKYRFINYLIEKEVMDTVRNLLSTFKPQKKQKAKLAAYKFEDCNTPINEELTPIKISDTEYAFLQKPLNEFLYASTQHISKVKIFYVVNTEKTFVFQGPKKSAKLIFKKDN</sequence>
<dbReference type="InterPro" id="IPR016181">
    <property type="entry name" value="Acyl_CoA_acyltransferase"/>
</dbReference>
<dbReference type="Pfam" id="PF13480">
    <property type="entry name" value="Acetyltransf_6"/>
    <property type="match status" value="1"/>
</dbReference>
<dbReference type="Proteomes" id="UP000760545">
    <property type="component" value="Unassembled WGS sequence"/>
</dbReference>